<dbReference type="InterPro" id="IPR036397">
    <property type="entry name" value="RNaseH_sf"/>
</dbReference>
<name>A0ABD1Q468_9LAMI</name>
<accession>A0ABD1Q468</accession>
<keyword evidence="3" id="KW-1185">Reference proteome</keyword>
<dbReference type="InterPro" id="IPR012337">
    <property type="entry name" value="RNaseH-like_sf"/>
</dbReference>
<dbReference type="AlphaFoldDB" id="A0ABD1Q468"/>
<organism evidence="2 3">
    <name type="scientific">Abeliophyllum distichum</name>
    <dbReference type="NCBI Taxonomy" id="126358"/>
    <lineage>
        <taxon>Eukaryota</taxon>
        <taxon>Viridiplantae</taxon>
        <taxon>Streptophyta</taxon>
        <taxon>Embryophyta</taxon>
        <taxon>Tracheophyta</taxon>
        <taxon>Spermatophyta</taxon>
        <taxon>Magnoliopsida</taxon>
        <taxon>eudicotyledons</taxon>
        <taxon>Gunneridae</taxon>
        <taxon>Pentapetalae</taxon>
        <taxon>asterids</taxon>
        <taxon>lamiids</taxon>
        <taxon>Lamiales</taxon>
        <taxon>Oleaceae</taxon>
        <taxon>Forsythieae</taxon>
        <taxon>Abeliophyllum</taxon>
    </lineage>
</organism>
<dbReference type="Pfam" id="PF13456">
    <property type="entry name" value="RVT_3"/>
    <property type="match status" value="1"/>
</dbReference>
<evidence type="ECO:0000259" key="1">
    <source>
        <dbReference type="Pfam" id="PF13456"/>
    </source>
</evidence>
<dbReference type="EMBL" id="JBFOLK010000012">
    <property type="protein sequence ID" value="KAL2470987.1"/>
    <property type="molecule type" value="Genomic_DNA"/>
</dbReference>
<dbReference type="InterPro" id="IPR002156">
    <property type="entry name" value="RNaseH_domain"/>
</dbReference>
<dbReference type="InterPro" id="IPR053151">
    <property type="entry name" value="RNase_H-like"/>
</dbReference>
<dbReference type="PANTHER" id="PTHR47723:SF19">
    <property type="entry name" value="POLYNUCLEOTIDYL TRANSFERASE, RIBONUCLEASE H-LIKE SUPERFAMILY PROTEIN"/>
    <property type="match status" value="1"/>
</dbReference>
<dbReference type="PANTHER" id="PTHR47723">
    <property type="entry name" value="OS05G0353850 PROTEIN"/>
    <property type="match status" value="1"/>
</dbReference>
<feature type="domain" description="RNase H type-1" evidence="1">
    <location>
        <begin position="29"/>
        <end position="116"/>
    </location>
</feature>
<evidence type="ECO:0000313" key="2">
    <source>
        <dbReference type="EMBL" id="KAL2470987.1"/>
    </source>
</evidence>
<reference evidence="3" key="1">
    <citation type="submission" date="2024-07" db="EMBL/GenBank/DDBJ databases">
        <title>Two chromosome-level genome assemblies of Korean endemic species Abeliophyllum distichum and Forsythia ovata (Oleaceae).</title>
        <authorList>
            <person name="Jang H."/>
        </authorList>
    </citation>
    <scope>NUCLEOTIDE SEQUENCE [LARGE SCALE GENOMIC DNA]</scope>
</reference>
<dbReference type="CDD" id="cd06222">
    <property type="entry name" value="RNase_H_like"/>
    <property type="match status" value="1"/>
</dbReference>
<dbReference type="Proteomes" id="UP001604336">
    <property type="component" value="Unassembled WGS sequence"/>
</dbReference>
<protein>
    <submittedName>
        <fullName evidence="2">RNase H domain-containing protein</fullName>
    </submittedName>
</protein>
<evidence type="ECO:0000313" key="3">
    <source>
        <dbReference type="Proteomes" id="UP001604336"/>
    </source>
</evidence>
<dbReference type="SUPFAM" id="SSF53098">
    <property type="entry name" value="Ribonuclease H-like"/>
    <property type="match status" value="1"/>
</dbReference>
<dbReference type="InterPro" id="IPR044730">
    <property type="entry name" value="RNase_H-like_dom_plant"/>
</dbReference>
<comment type="caution">
    <text evidence="2">The sequence shown here is derived from an EMBL/GenBank/DDBJ whole genome shotgun (WGS) entry which is preliminary data.</text>
</comment>
<dbReference type="Gene3D" id="3.30.420.10">
    <property type="entry name" value="Ribonuclease H-like superfamily/Ribonuclease H"/>
    <property type="match status" value="1"/>
</dbReference>
<proteinExistence type="predicted"/>
<sequence length="124" mass="14197">MDVSRGTLTLQQVEVSLGTVMGVLLAYYKFYSHCSCLEAEIRALCFGLKLCNYLGFSRIWVEADSLATIQLIEKDKWGPWQIRYLLEEIQPWQKLMEITFSHIWREGNALADGLGKSGYKVRAS</sequence>
<gene>
    <name evidence="2" type="ORF">Adt_39123</name>
</gene>